<keyword evidence="3 5" id="KW-0371">Homeobox</keyword>
<comment type="subcellular location">
    <subcellularLocation>
        <location evidence="1 5 6">Nucleus</location>
    </subcellularLocation>
</comment>
<dbReference type="CDD" id="cd00086">
    <property type="entry name" value="homeodomain"/>
    <property type="match status" value="1"/>
</dbReference>
<protein>
    <submittedName>
        <fullName evidence="9">Hox cluster protein ShxC</fullName>
    </submittedName>
</protein>
<reference evidence="9" key="2">
    <citation type="submission" date="2014-03" db="EMBL/GenBank/DDBJ databases">
        <authorList>
            <person name="Saikia M."/>
            <person name="Chaudhari Y."/>
            <person name="Khan M."/>
            <person name="Devi D."/>
        </authorList>
    </citation>
    <scope>NUCLEOTIDE SEQUENCE</scope>
</reference>
<dbReference type="AlphaFoldDB" id="A0A060DCM0"/>
<dbReference type="EMBL" id="KJ739620">
    <property type="protein sequence ID" value="AIB07876.1"/>
    <property type="molecule type" value="Genomic_DNA"/>
</dbReference>
<evidence type="ECO:0000256" key="4">
    <source>
        <dbReference type="ARBA" id="ARBA00023242"/>
    </source>
</evidence>
<evidence type="ECO:0000256" key="1">
    <source>
        <dbReference type="ARBA" id="ARBA00004123"/>
    </source>
</evidence>
<dbReference type="InterPro" id="IPR001356">
    <property type="entry name" value="HD"/>
</dbReference>
<accession>A0A060DCM0</accession>
<dbReference type="PROSITE" id="PS50071">
    <property type="entry name" value="HOMEOBOX_2"/>
    <property type="match status" value="1"/>
</dbReference>
<dbReference type="PROSITE" id="PS00027">
    <property type="entry name" value="HOMEOBOX_1"/>
    <property type="match status" value="1"/>
</dbReference>
<dbReference type="GO" id="GO:0000981">
    <property type="term" value="F:DNA-binding transcription factor activity, RNA polymerase II-specific"/>
    <property type="evidence" value="ECO:0007669"/>
    <property type="project" value="InterPro"/>
</dbReference>
<dbReference type="GO" id="GO:0000978">
    <property type="term" value="F:RNA polymerase II cis-regulatory region sequence-specific DNA binding"/>
    <property type="evidence" value="ECO:0007669"/>
    <property type="project" value="TreeGrafter"/>
</dbReference>
<feature type="DNA-binding region" description="Homeobox" evidence="5">
    <location>
        <begin position="50"/>
        <end position="109"/>
    </location>
</feature>
<dbReference type="SUPFAM" id="SSF46689">
    <property type="entry name" value="Homeodomain-like"/>
    <property type="match status" value="1"/>
</dbReference>
<sequence length="235" mass="27783">MLQNMIITAFTPLGYKREINSWENQPFTMAWPEKNQQISKDITVTIKKKPRRVRTAFTTDQIRTLERTFSRYKYITTERRKEMAKSLEIDEKCIKIWFQNRRMKEKRVSSESSCDSSCESFSSESVSLSTSPPTQTINEDCKTDYTTQYRLNSNSSEYSYQLPSYYGMNEIAPSMYGMQSHNVSAFHNDSNIYPTHYYPYNVNYTSVESNPLNNYYDNDMNHQWASNHNEYYAPI</sequence>
<feature type="region of interest" description="Disordered" evidence="7">
    <location>
        <begin position="113"/>
        <end position="139"/>
    </location>
</feature>
<dbReference type="PANTHER" id="PTHR45664">
    <property type="entry name" value="PROTEIN ZERKNUELLT 1-RELATED"/>
    <property type="match status" value="1"/>
</dbReference>
<dbReference type="PANTHER" id="PTHR45664:SF12">
    <property type="entry name" value="PANCREAS_DUODENUM HOMEOBOX PROTEIN 1"/>
    <property type="match status" value="1"/>
</dbReference>
<dbReference type="SMART" id="SM00389">
    <property type="entry name" value="HOX"/>
    <property type="match status" value="1"/>
</dbReference>
<dbReference type="InterPro" id="IPR017970">
    <property type="entry name" value="Homeobox_CS"/>
</dbReference>
<keyword evidence="2 5" id="KW-0238">DNA-binding</keyword>
<dbReference type="Gene3D" id="1.10.10.60">
    <property type="entry name" value="Homeodomain-like"/>
    <property type="match status" value="1"/>
</dbReference>
<evidence type="ECO:0000259" key="8">
    <source>
        <dbReference type="PROSITE" id="PS50071"/>
    </source>
</evidence>
<dbReference type="Pfam" id="PF00046">
    <property type="entry name" value="Homeodomain"/>
    <property type="match status" value="1"/>
</dbReference>
<proteinExistence type="predicted"/>
<evidence type="ECO:0000256" key="6">
    <source>
        <dbReference type="RuleBase" id="RU000682"/>
    </source>
</evidence>
<evidence type="ECO:0000256" key="5">
    <source>
        <dbReference type="PROSITE-ProRule" id="PRU00108"/>
    </source>
</evidence>
<keyword evidence="4 5" id="KW-0539">Nucleus</keyword>
<evidence type="ECO:0000256" key="7">
    <source>
        <dbReference type="SAM" id="MobiDB-lite"/>
    </source>
</evidence>
<dbReference type="InterPro" id="IPR009057">
    <property type="entry name" value="Homeodomain-like_sf"/>
</dbReference>
<name>A0A060DCM0_9NEOP</name>
<feature type="compositionally biased region" description="Low complexity" evidence="7">
    <location>
        <begin position="113"/>
        <end position="131"/>
    </location>
</feature>
<evidence type="ECO:0000256" key="2">
    <source>
        <dbReference type="ARBA" id="ARBA00023125"/>
    </source>
</evidence>
<dbReference type="GO" id="GO:0045944">
    <property type="term" value="P:positive regulation of transcription by RNA polymerase II"/>
    <property type="evidence" value="ECO:0007669"/>
    <property type="project" value="UniProtKB-ARBA"/>
</dbReference>
<organism evidence="9">
    <name type="scientific">Callimorpha dominula</name>
    <dbReference type="NCBI Taxonomy" id="938182"/>
    <lineage>
        <taxon>Eukaryota</taxon>
        <taxon>Metazoa</taxon>
        <taxon>Ecdysozoa</taxon>
        <taxon>Arthropoda</taxon>
        <taxon>Hexapoda</taxon>
        <taxon>Insecta</taxon>
        <taxon>Pterygota</taxon>
        <taxon>Neoptera</taxon>
        <taxon>Endopterygota</taxon>
        <taxon>Lepidoptera</taxon>
        <taxon>Glossata</taxon>
        <taxon>Ditrysia</taxon>
        <taxon>Noctuoidea</taxon>
        <taxon>Erebidae</taxon>
        <taxon>Arctiinae</taxon>
        <taxon>Callimorphini</taxon>
        <taxon>Callimorpha</taxon>
    </lineage>
</organism>
<evidence type="ECO:0000256" key="3">
    <source>
        <dbReference type="ARBA" id="ARBA00023155"/>
    </source>
</evidence>
<gene>
    <name evidence="9" type="primary">ShxC</name>
</gene>
<evidence type="ECO:0000313" key="9">
    <source>
        <dbReference type="EMBL" id="AIB07876.1"/>
    </source>
</evidence>
<feature type="domain" description="Homeobox" evidence="8">
    <location>
        <begin position="48"/>
        <end position="108"/>
    </location>
</feature>
<reference evidence="9" key="1">
    <citation type="journal article" date="2014" name="PLoS Genet.">
        <title>Ancient expansion of the hox cluster in lepidoptera generated four homeobox genes implicated in extra-embryonic tissue formation.</title>
        <authorList>
            <person name="Ferguson L."/>
            <person name="Marletaz F."/>
            <person name="Carter J.M."/>
            <person name="Taylor W.R."/>
            <person name="Gibbs M."/>
            <person name="Breuker C.J."/>
            <person name="Holland P.W."/>
        </authorList>
    </citation>
    <scope>NUCLEOTIDE SEQUENCE</scope>
</reference>
<dbReference type="GO" id="GO:0005634">
    <property type="term" value="C:nucleus"/>
    <property type="evidence" value="ECO:0007669"/>
    <property type="project" value="UniProtKB-SubCell"/>
</dbReference>